<feature type="compositionally biased region" description="Acidic residues" evidence="1">
    <location>
        <begin position="172"/>
        <end position="181"/>
    </location>
</feature>
<reference evidence="3 4" key="1">
    <citation type="submission" date="2018-04" db="EMBL/GenBank/DDBJ databases">
        <authorList>
            <person name="Vogel A."/>
        </authorList>
    </citation>
    <scope>NUCLEOTIDE SEQUENCE [LARGE SCALE GENOMIC DNA]</scope>
</reference>
<keyword evidence="4" id="KW-1185">Reference proteome</keyword>
<dbReference type="EMBL" id="OOIL02000001">
    <property type="protein sequence ID" value="VFQ58326.1"/>
    <property type="molecule type" value="Genomic_DNA"/>
</dbReference>
<feature type="domain" description="Retroviral polymerase SH3-like" evidence="2">
    <location>
        <begin position="55"/>
        <end position="111"/>
    </location>
</feature>
<dbReference type="InterPro" id="IPR057670">
    <property type="entry name" value="SH3_retrovirus"/>
</dbReference>
<name>A0A484K945_9ASTE</name>
<dbReference type="PANTHER" id="PTHR42648:SF28">
    <property type="entry name" value="TRANSPOSON-ENCODED PROTEIN WITH RIBONUCLEASE H-LIKE AND RETROVIRUS ZINC FINGER-LIKE DOMAINS"/>
    <property type="match status" value="1"/>
</dbReference>
<organism evidence="3 4">
    <name type="scientific">Cuscuta campestris</name>
    <dbReference type="NCBI Taxonomy" id="132261"/>
    <lineage>
        <taxon>Eukaryota</taxon>
        <taxon>Viridiplantae</taxon>
        <taxon>Streptophyta</taxon>
        <taxon>Embryophyta</taxon>
        <taxon>Tracheophyta</taxon>
        <taxon>Spermatophyta</taxon>
        <taxon>Magnoliopsida</taxon>
        <taxon>eudicotyledons</taxon>
        <taxon>Gunneridae</taxon>
        <taxon>Pentapetalae</taxon>
        <taxon>asterids</taxon>
        <taxon>lamiids</taxon>
        <taxon>Solanales</taxon>
        <taxon>Convolvulaceae</taxon>
        <taxon>Cuscuteae</taxon>
        <taxon>Cuscuta</taxon>
        <taxon>Cuscuta subgen. Grammica</taxon>
        <taxon>Cuscuta sect. Cleistogrammica</taxon>
    </lineage>
</organism>
<dbReference type="OrthoDB" id="1727805at2759"/>
<gene>
    <name evidence="3" type="ORF">CCAM_LOCUS102</name>
</gene>
<feature type="compositionally biased region" description="Polar residues" evidence="1">
    <location>
        <begin position="182"/>
        <end position="194"/>
    </location>
</feature>
<dbReference type="AlphaFoldDB" id="A0A484K945"/>
<evidence type="ECO:0000313" key="4">
    <source>
        <dbReference type="Proteomes" id="UP000595140"/>
    </source>
</evidence>
<accession>A0A484K945</accession>
<protein>
    <recommendedName>
        <fullName evidence="2">Retroviral polymerase SH3-like domain-containing protein</fullName>
    </recommendedName>
</protein>
<feature type="compositionally biased region" description="Basic and acidic residues" evidence="1">
    <location>
        <begin position="149"/>
        <end position="163"/>
    </location>
</feature>
<evidence type="ECO:0000256" key="1">
    <source>
        <dbReference type="SAM" id="MobiDB-lite"/>
    </source>
</evidence>
<feature type="region of interest" description="Disordered" evidence="1">
    <location>
        <begin position="140"/>
        <end position="241"/>
    </location>
</feature>
<dbReference type="Pfam" id="PF25597">
    <property type="entry name" value="SH3_retrovirus"/>
    <property type="match status" value="1"/>
</dbReference>
<dbReference type="PANTHER" id="PTHR42648">
    <property type="entry name" value="TRANSPOSASE, PUTATIVE-RELATED"/>
    <property type="match status" value="1"/>
</dbReference>
<feature type="compositionally biased region" description="Basic and acidic residues" evidence="1">
    <location>
        <begin position="228"/>
        <end position="241"/>
    </location>
</feature>
<evidence type="ECO:0000313" key="3">
    <source>
        <dbReference type="EMBL" id="VFQ58326.1"/>
    </source>
</evidence>
<evidence type="ECO:0000259" key="2">
    <source>
        <dbReference type="Pfam" id="PF25597"/>
    </source>
</evidence>
<dbReference type="InterPro" id="IPR039537">
    <property type="entry name" value="Retrotran_Ty1/copia-like"/>
</dbReference>
<dbReference type="Proteomes" id="UP000595140">
    <property type="component" value="Unassembled WGS sequence"/>
</dbReference>
<proteinExistence type="predicted"/>
<sequence length="241" mass="27304">MLKMSNLPKSFWGEVVGTVVYLINKAPSVPLEFDIPERVWFGKDPSYSHLKVFGCKAFMHVPKEQRLKLDFMTSPCVFVGYGGEEFGYRLYDPAKKRVVRSRDVVFYEHEMGFHLLGAGNTYYPDLSHGAIDMSHVSVPDVQQTGDAPNDGHENTHEHDRIEEVQPEIVAQPDDEDIEVESGESSNQGEQNSPQVEEPTLRRSTGVRQPSRLYPSSEYILITDEGEPESLKEVLSHPDKDH</sequence>